<comment type="caution">
    <text evidence="5">The sequence shown here is derived from an EMBL/GenBank/DDBJ whole genome shotgun (WGS) entry which is preliminary data.</text>
</comment>
<keyword evidence="6" id="KW-1185">Reference proteome</keyword>
<dbReference type="Pfam" id="PF00195">
    <property type="entry name" value="Chal_sti_synt_N"/>
    <property type="match status" value="1"/>
</dbReference>
<dbReference type="CDD" id="cd00831">
    <property type="entry name" value="CHS_like"/>
    <property type="match status" value="1"/>
</dbReference>
<dbReference type="EMBL" id="JARVCO010000012">
    <property type="protein sequence ID" value="MDZ8119718.1"/>
    <property type="molecule type" value="Genomic_DNA"/>
</dbReference>
<proteinExistence type="inferred from homology"/>
<organism evidence="5 6">
    <name type="scientific">Pontiella agarivorans</name>
    <dbReference type="NCBI Taxonomy" id="3038953"/>
    <lineage>
        <taxon>Bacteria</taxon>
        <taxon>Pseudomonadati</taxon>
        <taxon>Kiritimatiellota</taxon>
        <taxon>Kiritimatiellia</taxon>
        <taxon>Kiritimatiellales</taxon>
        <taxon>Pontiellaceae</taxon>
        <taxon>Pontiella</taxon>
    </lineage>
</organism>
<dbReference type="PIRSF" id="PIRSF000451">
    <property type="entry name" value="PKS_III"/>
    <property type="match status" value="1"/>
</dbReference>
<dbReference type="InterPro" id="IPR012328">
    <property type="entry name" value="Chalcone/stilbene_synt_C"/>
</dbReference>
<gene>
    <name evidence="5" type="ORF">P9H32_13905</name>
</gene>
<feature type="domain" description="Chalcone/stilbene synthase C-terminal" evidence="4">
    <location>
        <begin position="231"/>
        <end position="363"/>
    </location>
</feature>
<dbReference type="Proteomes" id="UP001290861">
    <property type="component" value="Unassembled WGS sequence"/>
</dbReference>
<keyword evidence="2" id="KW-0808">Transferase</keyword>
<evidence type="ECO:0000259" key="4">
    <source>
        <dbReference type="Pfam" id="PF02797"/>
    </source>
</evidence>
<dbReference type="InterPro" id="IPR011141">
    <property type="entry name" value="Polyketide_synthase_type-III"/>
</dbReference>
<dbReference type="InterPro" id="IPR001099">
    <property type="entry name" value="Chalcone/stilbene_synt_N"/>
</dbReference>
<dbReference type="Pfam" id="PF02797">
    <property type="entry name" value="Chal_sti_synt_C"/>
    <property type="match status" value="1"/>
</dbReference>
<evidence type="ECO:0000313" key="5">
    <source>
        <dbReference type="EMBL" id="MDZ8119718.1"/>
    </source>
</evidence>
<evidence type="ECO:0000259" key="3">
    <source>
        <dbReference type="Pfam" id="PF00195"/>
    </source>
</evidence>
<name>A0ABU5MZY2_9BACT</name>
<dbReference type="PANTHER" id="PTHR11877">
    <property type="entry name" value="HYDROXYMETHYLGLUTARYL-COA SYNTHASE"/>
    <property type="match status" value="1"/>
</dbReference>
<accession>A0ABU5MZY2</accession>
<evidence type="ECO:0000313" key="6">
    <source>
        <dbReference type="Proteomes" id="UP001290861"/>
    </source>
</evidence>
<reference evidence="5 6" key="1">
    <citation type="journal article" date="2024" name="Appl. Environ. Microbiol.">
        <title>Pontiella agarivorans sp. nov., a novel marine anaerobic bacterium capable of degrading macroalgal polysaccharides and fixing nitrogen.</title>
        <authorList>
            <person name="Liu N."/>
            <person name="Kivenson V."/>
            <person name="Peng X."/>
            <person name="Cui Z."/>
            <person name="Lankiewicz T.S."/>
            <person name="Gosselin K.M."/>
            <person name="English C.J."/>
            <person name="Blair E.M."/>
            <person name="O'Malley M.A."/>
            <person name="Valentine D.L."/>
        </authorList>
    </citation>
    <scope>NUCLEOTIDE SEQUENCE [LARGE SCALE GENOMIC DNA]</scope>
    <source>
        <strain evidence="5 6">NLcol2</strain>
    </source>
</reference>
<dbReference type="RefSeq" id="WP_322609501.1">
    <property type="nucleotide sequence ID" value="NZ_JARVCO010000012.1"/>
</dbReference>
<evidence type="ECO:0000256" key="2">
    <source>
        <dbReference type="ARBA" id="ARBA00022679"/>
    </source>
</evidence>
<comment type="similarity">
    <text evidence="1">Belongs to the thiolase-like superfamily. Chalcone/stilbene synthases family.</text>
</comment>
<dbReference type="Gene3D" id="3.40.47.10">
    <property type="match status" value="2"/>
</dbReference>
<dbReference type="PANTHER" id="PTHR11877:SF46">
    <property type="entry name" value="TYPE III POLYKETIDE SYNTHASE A"/>
    <property type="match status" value="1"/>
</dbReference>
<protein>
    <submittedName>
        <fullName evidence="5">3-oxoacyl-[acyl-carrier-protein] synthase III C-terminal domain-containing protein</fullName>
    </submittedName>
</protein>
<sequence>MKTYIHHIEPVLPRYSYRQDYARDRMIDWMPGKRNRRLIKGIYDHSGINTRYSVLPDFGPGAEPVLFREDENGRIIEPSTRDRNRYFAECARELVVEAGRKAIDHSSGFSAADITHVITVSCTGFYNPGPDLDLILGLDLPASTERYNLGFMGCYAAFPAMRMADQFCRARPDAVVLVVCIELCSLHMQLNEEADSLLANSLFADGAAGMLISARTPAPDRAALAIDSFTSALAPEGAVDMAWEVGDRGFDIRLSSYVPNIIAQNIHAIMDGVLEKSPWTREQIGTWAVHPGGRSIVDKIEEGLELSPEMVADSRQVLQECGNMSSVTVLFVLQRLLQRAGLDESEPVCAMAFGPGLTIETGLFELQPAAASRPRMRRFTETVA</sequence>
<dbReference type="SUPFAM" id="SSF53901">
    <property type="entry name" value="Thiolase-like"/>
    <property type="match status" value="1"/>
</dbReference>
<dbReference type="InterPro" id="IPR016039">
    <property type="entry name" value="Thiolase-like"/>
</dbReference>
<evidence type="ECO:0000256" key="1">
    <source>
        <dbReference type="ARBA" id="ARBA00005531"/>
    </source>
</evidence>
<feature type="domain" description="Chalcone/stilbene synthase N-terminal" evidence="3">
    <location>
        <begin position="11"/>
        <end position="214"/>
    </location>
</feature>